<protein>
    <submittedName>
        <fullName evidence="1">Uncharacterized protein</fullName>
    </submittedName>
</protein>
<reference evidence="1" key="1">
    <citation type="submission" date="2021-02" db="EMBL/GenBank/DDBJ databases">
        <authorList>
            <person name="Nowell W R."/>
        </authorList>
    </citation>
    <scope>NUCLEOTIDE SEQUENCE</scope>
    <source>
        <strain evidence="1">Ploen Becks lab</strain>
    </source>
</reference>
<dbReference type="PANTHER" id="PTHR21725">
    <property type="entry name" value="E3 UBIQUITIN-PROTEIN LIGASE UBR4"/>
    <property type="match status" value="1"/>
</dbReference>
<dbReference type="PANTHER" id="PTHR21725:SF1">
    <property type="entry name" value="E3 UBIQUITIN-PROTEIN LIGASE UBR4"/>
    <property type="match status" value="1"/>
</dbReference>
<sequence>MFADLLKPTIYCHSCNIVDRITMCTICAKVRHDEHNIDLKINLKLWSNAKQNRIQPGQSDIKIFFRLPIVCSNLMFEYADFCDRNSELTSESAFLQCPRCSASVPAVPGVCMTCGENVFQ</sequence>
<organism evidence="1 2">
    <name type="scientific">Brachionus calyciflorus</name>
    <dbReference type="NCBI Taxonomy" id="104777"/>
    <lineage>
        <taxon>Eukaryota</taxon>
        <taxon>Metazoa</taxon>
        <taxon>Spiralia</taxon>
        <taxon>Gnathifera</taxon>
        <taxon>Rotifera</taxon>
        <taxon>Eurotatoria</taxon>
        <taxon>Monogononta</taxon>
        <taxon>Pseudotrocha</taxon>
        <taxon>Ploima</taxon>
        <taxon>Brachionidae</taxon>
        <taxon>Brachionus</taxon>
    </lineage>
</organism>
<proteinExistence type="predicted"/>
<keyword evidence="2" id="KW-1185">Reference proteome</keyword>
<dbReference type="EMBL" id="CAJNOC010009209">
    <property type="protein sequence ID" value="CAF1126158.1"/>
    <property type="molecule type" value="Genomic_DNA"/>
</dbReference>
<accession>A0A814R072</accession>
<dbReference type="InterPro" id="IPR045189">
    <property type="entry name" value="UBR4-like"/>
</dbReference>
<evidence type="ECO:0000313" key="1">
    <source>
        <dbReference type="EMBL" id="CAF1126158.1"/>
    </source>
</evidence>
<dbReference type="Proteomes" id="UP000663879">
    <property type="component" value="Unassembled WGS sequence"/>
</dbReference>
<comment type="caution">
    <text evidence="1">The sequence shown here is derived from an EMBL/GenBank/DDBJ whole genome shotgun (WGS) entry which is preliminary data.</text>
</comment>
<evidence type="ECO:0000313" key="2">
    <source>
        <dbReference type="Proteomes" id="UP000663879"/>
    </source>
</evidence>
<dbReference type="AlphaFoldDB" id="A0A814R072"/>
<gene>
    <name evidence="1" type="ORF">OXX778_LOCUS22263</name>
</gene>
<name>A0A814R072_9BILA</name>
<dbReference type="OrthoDB" id="30336at2759"/>